<dbReference type="EMBL" id="LKCN02000005">
    <property type="protein sequence ID" value="RCI14092.1"/>
    <property type="molecule type" value="Genomic_DNA"/>
</dbReference>
<dbReference type="Proteomes" id="UP000253664">
    <property type="component" value="Unassembled WGS sequence"/>
</dbReference>
<keyword evidence="1" id="KW-0812">Transmembrane</keyword>
<organism evidence="2 3">
    <name type="scientific">Ophiocordyceps polyrhachis-furcata BCC 54312</name>
    <dbReference type="NCBI Taxonomy" id="1330021"/>
    <lineage>
        <taxon>Eukaryota</taxon>
        <taxon>Fungi</taxon>
        <taxon>Dikarya</taxon>
        <taxon>Ascomycota</taxon>
        <taxon>Pezizomycotina</taxon>
        <taxon>Sordariomycetes</taxon>
        <taxon>Hypocreomycetidae</taxon>
        <taxon>Hypocreales</taxon>
        <taxon>Ophiocordycipitaceae</taxon>
        <taxon>Ophiocordyceps</taxon>
    </lineage>
</organism>
<sequence length="1099" mass="124879">MYVHTSKRAPSGRSTRERNKKNLVGRRKYSFKDDSCLDEDYGAIVSLFTIQFDPNHTWIANTLFLPLLLPSHFFPCQANFIMGHAWHRTGREMELPAIIMKMKNLALLFLALFFGMAVAPRLPPPPNFDPRVTAIEVLEGRMSKNFLFRSQTKTGLGIPVGRTAWAATLFTTDSGMVAGFFGPRTKGALQEKRYRSEARARGYASCRRLRNHRHSRRWHQVKLVDGPPRDRSTKSTKIPPTAHEETLMDHAQKFGIWWGLRALREVEAFLVLGVNGRGPDARAKMAQIRRPITMQDIEDVQALAFVDEDDDYDEEGFQSDEPTKPTSAAPVEILLIACASRNDLVREDATEVCDLLSGGALWPEDVSETPKQVIVCKGNDVSGYEMMKVGRGEMECKLPGGPDEQTMRWSRGSVLQRCDVADGNKWCRSWTPTDDWTDPKFGFPEVAVAEADLFGIPIQPPDFRYRGRPLGVAIISQKAEDISQKGEDISQKGEDPAELTDELRTLWVKVSNACWDPVYRLFCEVQRTIIDYVDGLEHDGVRSNDSLTALYTFIFPKSTLGDAPSRLEAYQQLLFQGAMCEQIHLALDSDHELQLHQYIRDIHGRCNQQFHDDMPNIGRFGVQLWSAMRLMAEYIKGGLEEHYHCSILKFNRLTVIPKGRTADIRFQCLGGQDPNQIIANMENCDKQDGYSWNLVKSECEGDGRDGAELFTAVDLSLWTRTDDGLKRCTSSHGAGKLKMRCSLISRDELTEREQNMVLTSGVPLDDDDDKRQRSWKDAQGTTWAWRNGSMEGCDGDNKCMRYTYPQLPYSALQRAYEAGMPGLQGVQDASRSTISCDGLWEFPQQELTQRTMNGTVHCGVALDHWWWEERCFLNNCVWDFSEVSCSRYHPYYIPPSRYASAEYAGVLPLENQRDWLRRCHELDSILNLKPTAVYLDRTKELARDKITGHCEDSSGDVKVCGGGLTWEAYLLLRRQCNGFWNRATASCLPMKIRDPEKRAFYHVDGLRRIFECPELGADVTCIWNYMTVKRGSPGRGGIYNPTDAMLKRWKEWTDIGESGIELASYPSDDALLHTDTYVCNSVFSGENENLEIRKRARPL</sequence>
<dbReference type="OrthoDB" id="4925785at2759"/>
<evidence type="ECO:0000313" key="2">
    <source>
        <dbReference type="EMBL" id="RCI14092.1"/>
    </source>
</evidence>
<keyword evidence="1" id="KW-1133">Transmembrane helix</keyword>
<evidence type="ECO:0000313" key="3">
    <source>
        <dbReference type="Proteomes" id="UP000253664"/>
    </source>
</evidence>
<keyword evidence="3" id="KW-1185">Reference proteome</keyword>
<dbReference type="STRING" id="1330021.A0A367LIK7"/>
<name>A0A367LIK7_9HYPO</name>
<protein>
    <submittedName>
        <fullName evidence="2">Uncharacterized protein</fullName>
    </submittedName>
</protein>
<comment type="caution">
    <text evidence="2">The sequence shown here is derived from an EMBL/GenBank/DDBJ whole genome shotgun (WGS) entry which is preliminary data.</text>
</comment>
<keyword evidence="1" id="KW-0472">Membrane</keyword>
<gene>
    <name evidence="2" type="ORF">L249_8256</name>
</gene>
<dbReference type="AlphaFoldDB" id="A0A367LIK7"/>
<reference evidence="2 3" key="1">
    <citation type="journal article" date="2015" name="BMC Genomics">
        <title>Insights from the genome of Ophiocordyceps polyrhachis-furcata to pathogenicity and host specificity in insect fungi.</title>
        <authorList>
            <person name="Wichadakul D."/>
            <person name="Kobmoo N."/>
            <person name="Ingsriswang S."/>
            <person name="Tangphatsornruang S."/>
            <person name="Chantasingh D."/>
            <person name="Luangsa-ard J.J."/>
            <person name="Eurwilaichitr L."/>
        </authorList>
    </citation>
    <scope>NUCLEOTIDE SEQUENCE [LARGE SCALE GENOMIC DNA]</scope>
    <source>
        <strain evidence="2 3">BCC 54312</strain>
    </source>
</reference>
<proteinExistence type="predicted"/>
<feature type="transmembrane region" description="Helical" evidence="1">
    <location>
        <begin position="105"/>
        <end position="122"/>
    </location>
</feature>
<accession>A0A367LIK7</accession>
<evidence type="ECO:0000256" key="1">
    <source>
        <dbReference type="SAM" id="Phobius"/>
    </source>
</evidence>